<comment type="caution">
    <text evidence="2">The sequence shown here is derived from an EMBL/GenBank/DDBJ whole genome shotgun (WGS) entry which is preliminary data.</text>
</comment>
<proteinExistence type="predicted"/>
<organism evidence="2 3">
    <name type="scientific">Zasmidium cellare</name>
    <name type="common">Wine cellar mold</name>
    <name type="synonym">Racodium cellare</name>
    <dbReference type="NCBI Taxonomy" id="395010"/>
    <lineage>
        <taxon>Eukaryota</taxon>
        <taxon>Fungi</taxon>
        <taxon>Dikarya</taxon>
        <taxon>Ascomycota</taxon>
        <taxon>Pezizomycotina</taxon>
        <taxon>Dothideomycetes</taxon>
        <taxon>Dothideomycetidae</taxon>
        <taxon>Mycosphaerellales</taxon>
        <taxon>Mycosphaerellaceae</taxon>
        <taxon>Zasmidium</taxon>
    </lineage>
</organism>
<dbReference type="Proteomes" id="UP001305779">
    <property type="component" value="Unassembled WGS sequence"/>
</dbReference>
<protein>
    <recommendedName>
        <fullName evidence="1">Arrestin-like N-terminal domain-containing protein</fullName>
    </recommendedName>
</protein>
<dbReference type="EMBL" id="JAXOVC010000003">
    <property type="protein sequence ID" value="KAK4504199.1"/>
    <property type="molecule type" value="Genomic_DNA"/>
</dbReference>
<dbReference type="InterPro" id="IPR050357">
    <property type="entry name" value="Arrestin_domain-protein"/>
</dbReference>
<keyword evidence="3" id="KW-1185">Reference proteome</keyword>
<dbReference type="InterPro" id="IPR014752">
    <property type="entry name" value="Arrestin-like_C"/>
</dbReference>
<reference evidence="2 3" key="1">
    <citation type="journal article" date="2023" name="G3 (Bethesda)">
        <title>A chromosome-level genome assembly of Zasmidium syzygii isolated from banana leaves.</title>
        <authorList>
            <person name="van Westerhoven A.C."/>
            <person name="Mehrabi R."/>
            <person name="Talebi R."/>
            <person name="Steentjes M.B.F."/>
            <person name="Corcolon B."/>
            <person name="Chong P.A."/>
            <person name="Kema G.H.J."/>
            <person name="Seidl M.F."/>
        </authorList>
    </citation>
    <scope>NUCLEOTIDE SEQUENCE [LARGE SCALE GENOMIC DNA]</scope>
    <source>
        <strain evidence="2 3">P124</strain>
    </source>
</reference>
<evidence type="ECO:0000259" key="1">
    <source>
        <dbReference type="Pfam" id="PF00339"/>
    </source>
</evidence>
<sequence>MYSSSGINPASFTNGLYGASSMQASIILDQPGNVSFTNLDTISGRVVVRSVKSADVSSIVVKLEGESRTRLMSRPDQPGERPKPLVEYHKILYRVQTVFPPGEVAEKAGAKASYTLPQGQHEYPFGFKMPMMVGLEARPATRHVKKTLPPTLSGFPGEAEIRYFVKVTVNRHSIFKENPRAYTPFNFFPIEPPRPAQSTSEIYARQKHKFDSFGDDGVKEKMKGIFGKKSTSVPNSPVTSGQAPAISVDARLPEPAILTCNSDIPLRLLVKKLSDFNDQIYLQSLQISLIGHTKVRAHEVFRTESNSWIILSRSNMGIPINFPTGGTESEATLDNIWKGQVLPNTVAPTFETCNIERSYQLDIRVGLSYAGSSAKPQNVVLPLRLNILVFSGIAPPPELLARIANAKSKPAGPVNEKLKMEGRQDPDFGANQVPPTPIEAEGSMAPHLPARPGMTAEEDYGDAPPSYEDAIAMDAPPPAAERPQYVPPPAGEDQLLRQDEKKGWSTRILRASSATKLADIPVAPTATMRLQDPLIPVIRCEPSRRPPPAMTSPNAQSPLMRLSAELRNRIYEYTLTDDEEIEITPDLKQPALLLTCREIRNDATKMWYFTNTFYARIRDCDARLLCAFHTHLMTKYGQNEEYHRIRVLNYIYDSPSWPNLMKWCFAVWEGKAHGPRPAQGSDQAGGLGETGNTIAAATEVAFWMRDGAKMGAYWFFCEQALKGLRAMVGAIDERWFED</sequence>
<dbReference type="PANTHER" id="PTHR11188">
    <property type="entry name" value="ARRESTIN DOMAIN CONTAINING PROTEIN"/>
    <property type="match status" value="1"/>
</dbReference>
<evidence type="ECO:0000313" key="2">
    <source>
        <dbReference type="EMBL" id="KAK4504199.1"/>
    </source>
</evidence>
<dbReference type="CDD" id="cd22952">
    <property type="entry name" value="ART10-like"/>
    <property type="match status" value="1"/>
</dbReference>
<dbReference type="InterPro" id="IPR014756">
    <property type="entry name" value="Ig_E-set"/>
</dbReference>
<dbReference type="InterPro" id="IPR011021">
    <property type="entry name" value="Arrestin-like_N"/>
</dbReference>
<dbReference type="SUPFAM" id="SSF81296">
    <property type="entry name" value="E set domains"/>
    <property type="match status" value="1"/>
</dbReference>
<accession>A0ABR0ERH1</accession>
<gene>
    <name evidence="2" type="ORF">PRZ48_005115</name>
</gene>
<feature type="domain" description="Arrestin-like N-terminal" evidence="1">
    <location>
        <begin position="25"/>
        <end position="178"/>
    </location>
</feature>
<dbReference type="Pfam" id="PF00339">
    <property type="entry name" value="Arrestin_N"/>
    <property type="match status" value="1"/>
</dbReference>
<name>A0ABR0ERH1_ZASCE</name>
<evidence type="ECO:0000313" key="3">
    <source>
        <dbReference type="Proteomes" id="UP001305779"/>
    </source>
</evidence>
<dbReference type="Gene3D" id="2.60.40.640">
    <property type="match status" value="1"/>
</dbReference>
<dbReference type="PANTHER" id="PTHR11188:SF166">
    <property type="entry name" value="ARRESTIN (OR S-ANTIGEN), N-TERMINAL DOMAIN PROTEIN (AFU_ORTHOLOGUE AFUA_7G02050)"/>
    <property type="match status" value="1"/>
</dbReference>